<dbReference type="Gene3D" id="3.40.250.10">
    <property type="entry name" value="Rhodanese-like domain"/>
    <property type="match status" value="2"/>
</dbReference>
<dbReference type="PROSITE" id="PS50206">
    <property type="entry name" value="RHODANESE_3"/>
    <property type="match status" value="2"/>
</dbReference>
<dbReference type="AlphaFoldDB" id="A0A2W5KMM0"/>
<dbReference type="CDD" id="cd01449">
    <property type="entry name" value="TST_Repeat_2"/>
    <property type="match status" value="1"/>
</dbReference>
<dbReference type="GO" id="GO:0004792">
    <property type="term" value="F:thiosulfate-cyanide sulfurtransferase activity"/>
    <property type="evidence" value="ECO:0007669"/>
    <property type="project" value="TreeGrafter"/>
</dbReference>
<dbReference type="PANTHER" id="PTHR11364:SF27">
    <property type="entry name" value="SULFURTRANSFERASE"/>
    <property type="match status" value="1"/>
</dbReference>
<evidence type="ECO:0000256" key="2">
    <source>
        <dbReference type="ARBA" id="ARBA00022737"/>
    </source>
</evidence>
<feature type="domain" description="Rhodanese" evidence="3">
    <location>
        <begin position="167"/>
        <end position="280"/>
    </location>
</feature>
<sequence>MNAVIVDPSTLAARLAAGPVLVIDARADLADPARGPTAHAAAHVPGAVHADLERDLSDLSRANLGRHPLPTPAAFSALLSRWGWRPDLPVVVYDDAAGALAAARAWWLLRAAGSADVAVLDGGYQAWHAAGLPLESGVARPRPASAVEVDFDPSMHLDAEALAAALATDAIVLLDARAAPRYRGEVEPIDPVAGHVPGARNRPYTDNLDASGRFKTPDVLAAEFAALTGGHAPHEVVHMCGSGVTACHNVLAMTHAGLAGSRLFAPSWSGWIADRTRPVATGA</sequence>
<protein>
    <submittedName>
        <fullName evidence="4">Sulfurtransferase</fullName>
    </submittedName>
</protein>
<dbReference type="CDD" id="cd01448">
    <property type="entry name" value="TST_Repeat_1"/>
    <property type="match status" value="1"/>
</dbReference>
<evidence type="ECO:0000313" key="5">
    <source>
        <dbReference type="Proteomes" id="UP000249046"/>
    </source>
</evidence>
<reference evidence="4 5" key="1">
    <citation type="submission" date="2017-08" db="EMBL/GenBank/DDBJ databases">
        <title>Infants hospitalized years apart are colonized by the same room-sourced microbial strains.</title>
        <authorList>
            <person name="Brooks B."/>
            <person name="Olm M.R."/>
            <person name="Firek B.A."/>
            <person name="Baker R."/>
            <person name="Thomas B.C."/>
            <person name="Morowitz M.J."/>
            <person name="Banfield J.F."/>
        </authorList>
    </citation>
    <scope>NUCLEOTIDE SEQUENCE [LARGE SCALE GENOMIC DNA]</scope>
    <source>
        <strain evidence="4">S2_005_003_R2_42</strain>
    </source>
</reference>
<gene>
    <name evidence="4" type="ORF">DI564_03110</name>
</gene>
<dbReference type="Pfam" id="PF00581">
    <property type="entry name" value="Rhodanese"/>
    <property type="match status" value="2"/>
</dbReference>
<keyword evidence="2" id="KW-0677">Repeat</keyword>
<dbReference type="Proteomes" id="UP000249046">
    <property type="component" value="Unassembled WGS sequence"/>
</dbReference>
<feature type="domain" description="Rhodanese" evidence="3">
    <location>
        <begin position="16"/>
        <end position="136"/>
    </location>
</feature>
<dbReference type="InterPro" id="IPR036873">
    <property type="entry name" value="Rhodanese-like_dom_sf"/>
</dbReference>
<organism evidence="4 5">
    <name type="scientific">Rhodanobacter denitrificans</name>
    <dbReference type="NCBI Taxonomy" id="666685"/>
    <lineage>
        <taxon>Bacteria</taxon>
        <taxon>Pseudomonadati</taxon>
        <taxon>Pseudomonadota</taxon>
        <taxon>Gammaproteobacteria</taxon>
        <taxon>Lysobacterales</taxon>
        <taxon>Rhodanobacteraceae</taxon>
        <taxon>Rhodanobacter</taxon>
    </lineage>
</organism>
<proteinExistence type="predicted"/>
<keyword evidence="1 4" id="KW-0808">Transferase</keyword>
<dbReference type="SMART" id="SM00450">
    <property type="entry name" value="RHOD"/>
    <property type="match status" value="2"/>
</dbReference>
<accession>A0A2W5KMM0</accession>
<dbReference type="EMBL" id="QFPO01000003">
    <property type="protein sequence ID" value="PZQ18316.1"/>
    <property type="molecule type" value="Genomic_DNA"/>
</dbReference>
<comment type="caution">
    <text evidence="4">The sequence shown here is derived from an EMBL/GenBank/DDBJ whole genome shotgun (WGS) entry which is preliminary data.</text>
</comment>
<name>A0A2W5KMM0_9GAMM</name>
<evidence type="ECO:0000256" key="1">
    <source>
        <dbReference type="ARBA" id="ARBA00022679"/>
    </source>
</evidence>
<evidence type="ECO:0000313" key="4">
    <source>
        <dbReference type="EMBL" id="PZQ18316.1"/>
    </source>
</evidence>
<dbReference type="InterPro" id="IPR045078">
    <property type="entry name" value="TST/MPST-like"/>
</dbReference>
<dbReference type="InterPro" id="IPR001763">
    <property type="entry name" value="Rhodanese-like_dom"/>
</dbReference>
<dbReference type="SUPFAM" id="SSF52821">
    <property type="entry name" value="Rhodanese/Cell cycle control phosphatase"/>
    <property type="match status" value="2"/>
</dbReference>
<evidence type="ECO:0000259" key="3">
    <source>
        <dbReference type="PROSITE" id="PS50206"/>
    </source>
</evidence>
<dbReference type="PANTHER" id="PTHR11364">
    <property type="entry name" value="THIOSULFATE SULFERTANSFERASE"/>
    <property type="match status" value="1"/>
</dbReference>